<dbReference type="PANTHER" id="PTHR19229:SF265">
    <property type="match status" value="1"/>
</dbReference>
<feature type="transmembrane region" description="Helical" evidence="1">
    <location>
        <begin position="352"/>
        <end position="370"/>
    </location>
</feature>
<keyword evidence="1" id="KW-0472">Membrane</keyword>
<feature type="transmembrane region" description="Helical" evidence="1">
    <location>
        <begin position="27"/>
        <end position="48"/>
    </location>
</feature>
<sequence length="399" mass="45696">MTKKHIRFQRQVNVLVWKSYLQRQRRWPILLFETLFAGIFFVASVFIAKPVFLAPIIAEPRPPLAASDILASLQHRSILGFAPNVSPFDVIMKRTADMLNTEIIAGDSEDDLNNILYRRSRGTPLNNSVIWVIWKKNDNNTWRFSIKSTEQARLAMSSGNSSLPNQHMSSGFLGVQVAVSQAILEHVSTKPPKFDLSLMSMPISPLMRQTAVKQAIAEILLCFTVALLPPVLEIQALVVTETMSRYKRALRIRNVSFSSIYFGWLMYAYFTALPICLLAGITLILIFRWIHLLFALITVLAYKTVLIMLALIMAMFHNKAWIACTWTFLFTLMQTFLSELLVHHRFNIESKALTFVLQVILPPLGLVHAFNEFALLQTRRLTFADKRANNQHEFWRART</sequence>
<feature type="transmembrane region" description="Helical" evidence="1">
    <location>
        <begin position="260"/>
        <end position="286"/>
    </location>
</feature>
<keyword evidence="1" id="KW-0812">Transmembrane</keyword>
<evidence type="ECO:0000313" key="2">
    <source>
        <dbReference type="EMBL" id="CAH2049947.1"/>
    </source>
</evidence>
<organism evidence="2 3">
    <name type="scientific">Iphiclides podalirius</name>
    <name type="common">scarce swallowtail</name>
    <dbReference type="NCBI Taxonomy" id="110791"/>
    <lineage>
        <taxon>Eukaryota</taxon>
        <taxon>Metazoa</taxon>
        <taxon>Ecdysozoa</taxon>
        <taxon>Arthropoda</taxon>
        <taxon>Hexapoda</taxon>
        <taxon>Insecta</taxon>
        <taxon>Pterygota</taxon>
        <taxon>Neoptera</taxon>
        <taxon>Endopterygota</taxon>
        <taxon>Lepidoptera</taxon>
        <taxon>Glossata</taxon>
        <taxon>Ditrysia</taxon>
        <taxon>Papilionoidea</taxon>
        <taxon>Papilionidae</taxon>
        <taxon>Papilioninae</taxon>
        <taxon>Iphiclides</taxon>
    </lineage>
</organism>
<dbReference type="InterPro" id="IPR026082">
    <property type="entry name" value="ABCA"/>
</dbReference>
<gene>
    <name evidence="2" type="ORF">IPOD504_LOCUS7120</name>
</gene>
<feature type="transmembrane region" description="Helical" evidence="1">
    <location>
        <begin position="292"/>
        <end position="313"/>
    </location>
</feature>
<reference evidence="2" key="1">
    <citation type="submission" date="2022-03" db="EMBL/GenBank/DDBJ databases">
        <authorList>
            <person name="Martin H S."/>
        </authorList>
    </citation>
    <scope>NUCLEOTIDE SEQUENCE</scope>
</reference>
<evidence type="ECO:0000313" key="3">
    <source>
        <dbReference type="Proteomes" id="UP000837857"/>
    </source>
</evidence>
<feature type="non-terminal residue" evidence="2">
    <location>
        <position position="1"/>
    </location>
</feature>
<keyword evidence="3" id="KW-1185">Reference proteome</keyword>
<evidence type="ECO:0008006" key="4">
    <source>
        <dbReference type="Google" id="ProtNLM"/>
    </source>
</evidence>
<feature type="transmembrane region" description="Helical" evidence="1">
    <location>
        <begin position="320"/>
        <end position="337"/>
    </location>
</feature>
<protein>
    <recommendedName>
        <fullName evidence="4">ABC transporter permease</fullName>
    </recommendedName>
</protein>
<proteinExistence type="predicted"/>
<name>A0ABN8IAA8_9NEOP</name>
<dbReference type="PANTHER" id="PTHR19229">
    <property type="entry name" value="ATP-BINDING CASSETTE TRANSPORTER SUBFAMILY A ABCA"/>
    <property type="match status" value="1"/>
</dbReference>
<keyword evidence="1" id="KW-1133">Transmembrane helix</keyword>
<accession>A0ABN8IAA8</accession>
<dbReference type="Proteomes" id="UP000837857">
    <property type="component" value="Chromosome 2"/>
</dbReference>
<dbReference type="EMBL" id="OW152814">
    <property type="protein sequence ID" value="CAH2049947.1"/>
    <property type="molecule type" value="Genomic_DNA"/>
</dbReference>
<evidence type="ECO:0000256" key="1">
    <source>
        <dbReference type="SAM" id="Phobius"/>
    </source>
</evidence>
<feature type="transmembrane region" description="Helical" evidence="1">
    <location>
        <begin position="215"/>
        <end position="239"/>
    </location>
</feature>